<feature type="transmembrane region" description="Helical" evidence="12">
    <location>
        <begin position="6"/>
        <end position="26"/>
    </location>
</feature>
<evidence type="ECO:0000313" key="13">
    <source>
        <dbReference type="EMBL" id="KAK3797975.1"/>
    </source>
</evidence>
<keyword evidence="14" id="KW-1185">Reference proteome</keyword>
<comment type="cofactor">
    <cofactor evidence="10">
        <name>heme</name>
        <dbReference type="ChEBI" id="CHEBI:30413"/>
    </cofactor>
</comment>
<dbReference type="InterPro" id="IPR002401">
    <property type="entry name" value="Cyt_P450_E_grp-I"/>
</dbReference>
<keyword evidence="6" id="KW-0492">Microsome</keyword>
<evidence type="ECO:0000256" key="6">
    <source>
        <dbReference type="ARBA" id="ARBA00022848"/>
    </source>
</evidence>
<evidence type="ECO:0000256" key="7">
    <source>
        <dbReference type="ARBA" id="ARBA00023002"/>
    </source>
</evidence>
<evidence type="ECO:0000256" key="8">
    <source>
        <dbReference type="ARBA" id="ARBA00023004"/>
    </source>
</evidence>
<dbReference type="GO" id="GO:0005506">
    <property type="term" value="F:iron ion binding"/>
    <property type="evidence" value="ECO:0007669"/>
    <property type="project" value="InterPro"/>
</dbReference>
<dbReference type="PROSITE" id="PS00086">
    <property type="entry name" value="CYTOCHROME_P450"/>
    <property type="match status" value="1"/>
</dbReference>
<evidence type="ECO:0000256" key="10">
    <source>
        <dbReference type="PIRSR" id="PIRSR602401-1"/>
    </source>
</evidence>
<organism evidence="13 14">
    <name type="scientific">Elysia crispata</name>
    <name type="common">lettuce slug</name>
    <dbReference type="NCBI Taxonomy" id="231223"/>
    <lineage>
        <taxon>Eukaryota</taxon>
        <taxon>Metazoa</taxon>
        <taxon>Spiralia</taxon>
        <taxon>Lophotrochozoa</taxon>
        <taxon>Mollusca</taxon>
        <taxon>Gastropoda</taxon>
        <taxon>Heterobranchia</taxon>
        <taxon>Euthyneura</taxon>
        <taxon>Panpulmonata</taxon>
        <taxon>Sacoglossa</taxon>
        <taxon>Placobranchoidea</taxon>
        <taxon>Plakobranchidae</taxon>
        <taxon>Elysia</taxon>
    </lineage>
</organism>
<dbReference type="GO" id="GO:0005789">
    <property type="term" value="C:endoplasmic reticulum membrane"/>
    <property type="evidence" value="ECO:0007669"/>
    <property type="project" value="UniProtKB-SubCell"/>
</dbReference>
<dbReference type="InterPro" id="IPR036396">
    <property type="entry name" value="Cyt_P450_sf"/>
</dbReference>
<evidence type="ECO:0000256" key="4">
    <source>
        <dbReference type="ARBA" id="ARBA00022617"/>
    </source>
</evidence>
<dbReference type="GO" id="GO:0020037">
    <property type="term" value="F:heme binding"/>
    <property type="evidence" value="ECO:0007669"/>
    <property type="project" value="InterPro"/>
</dbReference>
<comment type="subcellular location">
    <subcellularLocation>
        <location evidence="2">Endoplasmic reticulum membrane</location>
        <topology evidence="2">Peripheral membrane protein</topology>
    </subcellularLocation>
    <subcellularLocation>
        <location evidence="1">Microsome membrane</location>
        <topology evidence="1">Peripheral membrane protein</topology>
    </subcellularLocation>
</comment>
<evidence type="ECO:0008006" key="15">
    <source>
        <dbReference type="Google" id="ProtNLM"/>
    </source>
</evidence>
<dbReference type="GO" id="GO:0016705">
    <property type="term" value="F:oxidoreductase activity, acting on paired donors, with incorporation or reduction of molecular oxygen"/>
    <property type="evidence" value="ECO:0007669"/>
    <property type="project" value="InterPro"/>
</dbReference>
<dbReference type="PRINTS" id="PR00385">
    <property type="entry name" value="P450"/>
</dbReference>
<dbReference type="GO" id="GO:0008395">
    <property type="term" value="F:steroid hydroxylase activity"/>
    <property type="evidence" value="ECO:0007669"/>
    <property type="project" value="TreeGrafter"/>
</dbReference>
<proteinExistence type="inferred from homology"/>
<evidence type="ECO:0000256" key="2">
    <source>
        <dbReference type="ARBA" id="ARBA00004406"/>
    </source>
</evidence>
<keyword evidence="7 11" id="KW-0560">Oxidoreductase</keyword>
<keyword evidence="4 10" id="KW-0349">Heme</keyword>
<evidence type="ECO:0000256" key="1">
    <source>
        <dbReference type="ARBA" id="ARBA00004174"/>
    </source>
</evidence>
<dbReference type="InterPro" id="IPR050705">
    <property type="entry name" value="Cytochrome_P450_3A"/>
</dbReference>
<keyword evidence="11" id="KW-0503">Monooxygenase</keyword>
<keyword evidence="12" id="KW-0472">Membrane</keyword>
<comment type="function">
    <text evidence="9">Cytochromes P450 are a group of heme-thiolate monooxygenases. They oxidize a variety of structurally unrelated compounds, including steroids, fatty acids, and xenobiotics.</text>
</comment>
<dbReference type="PRINTS" id="PR00463">
    <property type="entry name" value="EP450I"/>
</dbReference>
<accession>A0AAE1B1J6</accession>
<protein>
    <recommendedName>
        <fullName evidence="15">Cytochrome P450</fullName>
    </recommendedName>
</protein>
<dbReference type="Gene3D" id="1.10.630.10">
    <property type="entry name" value="Cytochrome P450"/>
    <property type="match status" value="1"/>
</dbReference>
<keyword evidence="12" id="KW-0812">Transmembrane</keyword>
<dbReference type="CDD" id="cd11055">
    <property type="entry name" value="CYP3A-like"/>
    <property type="match status" value="1"/>
</dbReference>
<keyword evidence="5 10" id="KW-0479">Metal-binding</keyword>
<dbReference type="EMBL" id="JAWDGP010000726">
    <property type="protein sequence ID" value="KAK3797975.1"/>
    <property type="molecule type" value="Genomic_DNA"/>
</dbReference>
<keyword evidence="8 10" id="KW-0408">Iron</keyword>
<gene>
    <name evidence="13" type="ORF">RRG08_008447</name>
</gene>
<dbReference type="PANTHER" id="PTHR24302">
    <property type="entry name" value="CYTOCHROME P450 FAMILY 3"/>
    <property type="match status" value="1"/>
</dbReference>
<dbReference type="InterPro" id="IPR017972">
    <property type="entry name" value="Cyt_P450_CS"/>
</dbReference>
<evidence type="ECO:0000313" key="14">
    <source>
        <dbReference type="Proteomes" id="UP001283361"/>
    </source>
</evidence>
<comment type="caution">
    <text evidence="13">The sequence shown here is derived from an EMBL/GenBank/DDBJ whole genome shotgun (WGS) entry which is preliminary data.</text>
</comment>
<comment type="similarity">
    <text evidence="3 11">Belongs to the cytochrome P450 family.</text>
</comment>
<reference evidence="13" key="1">
    <citation type="journal article" date="2023" name="G3 (Bethesda)">
        <title>A reference genome for the long-term kleptoplast-retaining sea slug Elysia crispata morphotype clarki.</title>
        <authorList>
            <person name="Eastman K.E."/>
            <person name="Pendleton A.L."/>
            <person name="Shaikh M.A."/>
            <person name="Suttiyut T."/>
            <person name="Ogas R."/>
            <person name="Tomko P."/>
            <person name="Gavelis G."/>
            <person name="Widhalm J.R."/>
            <person name="Wisecaver J.H."/>
        </authorList>
    </citation>
    <scope>NUCLEOTIDE SEQUENCE</scope>
    <source>
        <strain evidence="13">ECLA1</strain>
    </source>
</reference>
<keyword evidence="12" id="KW-1133">Transmembrane helix</keyword>
<dbReference type="AlphaFoldDB" id="A0AAE1B1J6"/>
<name>A0AAE1B1J6_9GAST</name>
<evidence type="ECO:0000256" key="5">
    <source>
        <dbReference type="ARBA" id="ARBA00022723"/>
    </source>
</evidence>
<keyword evidence="6" id="KW-0256">Endoplasmic reticulum</keyword>
<evidence type="ECO:0000256" key="3">
    <source>
        <dbReference type="ARBA" id="ARBA00010617"/>
    </source>
</evidence>
<dbReference type="PANTHER" id="PTHR24302:SF15">
    <property type="entry name" value="FATTY-ACID PEROXYGENASE"/>
    <property type="match status" value="1"/>
</dbReference>
<evidence type="ECO:0000256" key="9">
    <source>
        <dbReference type="ARBA" id="ARBA00043906"/>
    </source>
</evidence>
<feature type="binding site" description="axial binding residue" evidence="10">
    <location>
        <position position="453"/>
    </location>
    <ligand>
        <name>heme</name>
        <dbReference type="ChEBI" id="CHEBI:30413"/>
    </ligand>
    <ligandPart>
        <name>Fe</name>
        <dbReference type="ChEBI" id="CHEBI:18248"/>
    </ligandPart>
</feature>
<evidence type="ECO:0000256" key="12">
    <source>
        <dbReference type="SAM" id="Phobius"/>
    </source>
</evidence>
<evidence type="ECO:0000256" key="11">
    <source>
        <dbReference type="RuleBase" id="RU000461"/>
    </source>
</evidence>
<dbReference type="Proteomes" id="UP001283361">
    <property type="component" value="Unassembled WGS sequence"/>
</dbReference>
<dbReference type="SUPFAM" id="SSF48264">
    <property type="entry name" value="Cytochrome P450"/>
    <property type="match status" value="1"/>
</dbReference>
<dbReference type="Pfam" id="PF00067">
    <property type="entry name" value="p450"/>
    <property type="match status" value="1"/>
</dbReference>
<dbReference type="FunFam" id="1.10.630.10:FF:000042">
    <property type="entry name" value="Cytochrome P450"/>
    <property type="match status" value="1"/>
</dbReference>
<dbReference type="InterPro" id="IPR001128">
    <property type="entry name" value="Cyt_P450"/>
</dbReference>
<sequence length="507" mass="58347">MVLQDTLGFPMWTALLCVAIILAYLYTTQWFRFWKQYGYPEGPPCRPFFGCIGELFNPKSSTTRCITDWQKKYGRVIPMFWFWDPMLVVTDPDVLRDITVKNFNVWSDRYMLGHGDLQQKIIKKGVFFADGASWKRIRRIMTPTFSSNKLKNLTHFMNLTSCRLAKKMKDYAVAGEPASAKNCFAAYALDVICGTAFGLDTNSMKDSRVPFMKHAQSLMSFDKYLQMRLTVVGLFPWMSKLFKMFNIGFFMNRDVRFFEENIMAIIRERKANGADQNHSDFLQLLLNAEALDNDEIVGEKKLTTEEISAQGIIFVIAGYETTSSTLQFLSYELGRNHDVQEKMADEIESFLGKEDPNYYNVKKLKYMNAVINETLRMYPPIHLLSRQAEVDTTINGRTVPAGTAVMIPVANINRDPEFFPEPTSFRPERFMDKHKENINPLTFLPFGYGPRQCIGIRLAMMEVKIALVHMLRKVRITSATPEHLELEEFTGVLVPKTPIQLNLQAVL</sequence>